<evidence type="ECO:0000256" key="3">
    <source>
        <dbReference type="SAM" id="MobiDB-lite"/>
    </source>
</evidence>
<proteinExistence type="inferred from homology"/>
<dbReference type="GO" id="GO:0016874">
    <property type="term" value="F:ligase activity"/>
    <property type="evidence" value="ECO:0007669"/>
    <property type="project" value="UniProtKB-KW"/>
</dbReference>
<gene>
    <name evidence="6" type="ORF">GCM10009550_45830</name>
</gene>
<sequence>MTSRFLAHGGTLPGVLERAPRTALSLLDDGTRLTYKELLDAARTIANALTSAGIGEDETVGVRLPNGGDWAIAAYGILCAGARVVPINTRYTDSEAADIITRSGCRLVITEKAAATPPPPALLGPPAPSKPTASFEPLAVFEAAAVPEVWSVSELLASGGGGAETDRRMRGLHPGRISHVQYTSGATGLPKGVLLRHGGLVETTRGWVANTGLRGGDRYPVVAPFAHIGGHKTGLLACAVAGATALPQPVLDPKALARTVAEHGVTVLQGPPALFQALLAEPDMPVGRVRVAVTGAAVVPPALVHRLREQLGIPHVFTGYGLTEASGVCTMTRWDDPVAAVAETSGKPVPGVEVRLAAADGPGEILVRGPGLMAGYLDDPEATAAAFTDGWLRTGDLGEWDGEGRLRVVDRLKDLLIVGGLNVSPAEVEHVLTGHPGVGAAAVVGVPHERLGEVPAAFVVGDAGAEELVAYCAERLAGFKVPRTLWHVAELPLNGAGKVDKPRLRREAGRRSSGTVPNPRP</sequence>
<dbReference type="Gene3D" id="3.40.50.12780">
    <property type="entry name" value="N-terminal domain of ligase-like"/>
    <property type="match status" value="1"/>
</dbReference>
<dbReference type="SUPFAM" id="SSF56801">
    <property type="entry name" value="Acetyl-CoA synthetase-like"/>
    <property type="match status" value="1"/>
</dbReference>
<reference evidence="7" key="1">
    <citation type="journal article" date="2019" name="Int. J. Syst. Evol. Microbiol.">
        <title>The Global Catalogue of Microorganisms (GCM) 10K type strain sequencing project: providing services to taxonomists for standard genome sequencing and annotation.</title>
        <authorList>
            <consortium name="The Broad Institute Genomics Platform"/>
            <consortium name="The Broad Institute Genome Sequencing Center for Infectious Disease"/>
            <person name="Wu L."/>
            <person name="Ma J."/>
        </authorList>
    </citation>
    <scope>NUCLEOTIDE SEQUENCE [LARGE SCALE GENOMIC DNA]</scope>
    <source>
        <strain evidence="7">JCM 10696</strain>
    </source>
</reference>
<comment type="similarity">
    <text evidence="1">Belongs to the ATP-dependent AMP-binding enzyme family.</text>
</comment>
<dbReference type="InterPro" id="IPR025110">
    <property type="entry name" value="AMP-bd_C"/>
</dbReference>
<dbReference type="PANTHER" id="PTHR43201">
    <property type="entry name" value="ACYL-COA SYNTHETASE"/>
    <property type="match status" value="1"/>
</dbReference>
<dbReference type="Pfam" id="PF13193">
    <property type="entry name" value="AMP-binding_C"/>
    <property type="match status" value="1"/>
</dbReference>
<feature type="compositionally biased region" description="Basic and acidic residues" evidence="3">
    <location>
        <begin position="500"/>
        <end position="510"/>
    </location>
</feature>
<dbReference type="InterPro" id="IPR045851">
    <property type="entry name" value="AMP-bd_C_sf"/>
</dbReference>
<organism evidence="6 7">
    <name type="scientific">Actinocorallia libanotica</name>
    <dbReference type="NCBI Taxonomy" id="46162"/>
    <lineage>
        <taxon>Bacteria</taxon>
        <taxon>Bacillati</taxon>
        <taxon>Actinomycetota</taxon>
        <taxon>Actinomycetes</taxon>
        <taxon>Streptosporangiales</taxon>
        <taxon>Thermomonosporaceae</taxon>
        <taxon>Actinocorallia</taxon>
    </lineage>
</organism>
<dbReference type="RefSeq" id="WP_344242961.1">
    <property type="nucleotide sequence ID" value="NZ_BAAAHH010000020.1"/>
</dbReference>
<evidence type="ECO:0000259" key="4">
    <source>
        <dbReference type="Pfam" id="PF00501"/>
    </source>
</evidence>
<dbReference type="Gene3D" id="3.30.300.30">
    <property type="match status" value="1"/>
</dbReference>
<protein>
    <submittedName>
        <fullName evidence="6">FadD3 family acyl-CoA ligase</fullName>
    </submittedName>
</protein>
<evidence type="ECO:0000259" key="5">
    <source>
        <dbReference type="Pfam" id="PF13193"/>
    </source>
</evidence>
<feature type="domain" description="AMP-dependent synthetase/ligase" evidence="4">
    <location>
        <begin position="21"/>
        <end position="377"/>
    </location>
</feature>
<accession>A0ABP4C1T1</accession>
<name>A0ABP4C1T1_9ACTN</name>
<evidence type="ECO:0000313" key="7">
    <source>
        <dbReference type="Proteomes" id="UP001500665"/>
    </source>
</evidence>
<dbReference type="Proteomes" id="UP001500665">
    <property type="component" value="Unassembled WGS sequence"/>
</dbReference>
<dbReference type="InterPro" id="IPR042099">
    <property type="entry name" value="ANL_N_sf"/>
</dbReference>
<comment type="caution">
    <text evidence="6">The sequence shown here is derived from an EMBL/GenBank/DDBJ whole genome shotgun (WGS) entry which is preliminary data.</text>
</comment>
<evidence type="ECO:0000313" key="6">
    <source>
        <dbReference type="EMBL" id="GAA0957910.1"/>
    </source>
</evidence>
<keyword evidence="2 6" id="KW-0436">Ligase</keyword>
<dbReference type="Pfam" id="PF00501">
    <property type="entry name" value="AMP-binding"/>
    <property type="match status" value="1"/>
</dbReference>
<evidence type="ECO:0000256" key="1">
    <source>
        <dbReference type="ARBA" id="ARBA00006432"/>
    </source>
</evidence>
<feature type="region of interest" description="Disordered" evidence="3">
    <location>
        <begin position="500"/>
        <end position="521"/>
    </location>
</feature>
<dbReference type="InterPro" id="IPR000873">
    <property type="entry name" value="AMP-dep_synth/lig_dom"/>
</dbReference>
<dbReference type="EMBL" id="BAAAHH010000020">
    <property type="protein sequence ID" value="GAA0957910.1"/>
    <property type="molecule type" value="Genomic_DNA"/>
</dbReference>
<keyword evidence="7" id="KW-1185">Reference proteome</keyword>
<evidence type="ECO:0000256" key="2">
    <source>
        <dbReference type="ARBA" id="ARBA00022598"/>
    </source>
</evidence>
<feature type="compositionally biased region" description="Polar residues" evidence="3">
    <location>
        <begin position="512"/>
        <end position="521"/>
    </location>
</feature>
<feature type="domain" description="AMP-binding enzyme C-terminal" evidence="5">
    <location>
        <begin position="427"/>
        <end position="498"/>
    </location>
</feature>
<dbReference type="PANTHER" id="PTHR43201:SF5">
    <property type="entry name" value="MEDIUM-CHAIN ACYL-COA LIGASE ACSF2, MITOCHONDRIAL"/>
    <property type="match status" value="1"/>
</dbReference>